<protein>
    <submittedName>
        <fullName evidence="1">Uncharacterized protein</fullName>
    </submittedName>
</protein>
<keyword evidence="2" id="KW-1185">Reference proteome</keyword>
<proteinExistence type="predicted"/>
<feature type="non-terminal residue" evidence="1">
    <location>
        <position position="1"/>
    </location>
</feature>
<accession>A0ABT7KFK4</accession>
<organism evidence="1 2">
    <name type="scientific">Rhizobium calliandrae</name>
    <dbReference type="NCBI Taxonomy" id="1312182"/>
    <lineage>
        <taxon>Bacteria</taxon>
        <taxon>Pseudomonadati</taxon>
        <taxon>Pseudomonadota</taxon>
        <taxon>Alphaproteobacteria</taxon>
        <taxon>Hyphomicrobiales</taxon>
        <taxon>Rhizobiaceae</taxon>
        <taxon>Rhizobium/Agrobacterium group</taxon>
        <taxon>Rhizobium</taxon>
    </lineage>
</organism>
<gene>
    <name evidence="1" type="ORF">PY650_17285</name>
</gene>
<name>A0ABT7KFK4_9HYPH</name>
<dbReference type="RefSeq" id="WP_285880640.1">
    <property type="nucleotide sequence ID" value="NZ_JARFYN010000020.1"/>
</dbReference>
<evidence type="ECO:0000313" key="2">
    <source>
        <dbReference type="Proteomes" id="UP001172630"/>
    </source>
</evidence>
<sequence>SSKLKCEKVRLKPWLPKSRQLSAFVAVRDRMYRGYTHMSDKIDYGTIGNMEAAAFSLAMPLPCFAFSNRFGYLSSALR</sequence>
<dbReference type="EMBL" id="JARFYN010000020">
    <property type="protein sequence ID" value="MDL2407384.1"/>
    <property type="molecule type" value="Genomic_DNA"/>
</dbReference>
<reference evidence="1" key="1">
    <citation type="submission" date="2023-06" db="EMBL/GenBank/DDBJ databases">
        <title>Phylogenetic Diversity of Rhizobium strains.</title>
        <authorList>
            <person name="Moura F.T."/>
            <person name="Helene L.C.F."/>
            <person name="Hungria M."/>
        </authorList>
    </citation>
    <scope>NUCLEOTIDE SEQUENCE</scope>
    <source>
        <strain evidence="1">CCGE524</strain>
    </source>
</reference>
<dbReference type="Proteomes" id="UP001172630">
    <property type="component" value="Unassembled WGS sequence"/>
</dbReference>
<evidence type="ECO:0000313" key="1">
    <source>
        <dbReference type="EMBL" id="MDL2407384.1"/>
    </source>
</evidence>
<comment type="caution">
    <text evidence="1">The sequence shown here is derived from an EMBL/GenBank/DDBJ whole genome shotgun (WGS) entry which is preliminary data.</text>
</comment>